<evidence type="ECO:0000313" key="1">
    <source>
        <dbReference type="EMBL" id="ODQ47535.1"/>
    </source>
</evidence>
<reference evidence="1 2" key="1">
    <citation type="journal article" date="2016" name="Proc. Natl. Acad. Sci. U.S.A.">
        <title>Comparative genomics of biotechnologically important yeasts.</title>
        <authorList>
            <person name="Riley R."/>
            <person name="Haridas S."/>
            <person name="Wolfe K.H."/>
            <person name="Lopes M.R."/>
            <person name="Hittinger C.T."/>
            <person name="Goeker M."/>
            <person name="Salamov A.A."/>
            <person name="Wisecaver J.H."/>
            <person name="Long T.M."/>
            <person name="Calvey C.H."/>
            <person name="Aerts A.L."/>
            <person name="Barry K.W."/>
            <person name="Choi C."/>
            <person name="Clum A."/>
            <person name="Coughlan A.Y."/>
            <person name="Deshpande S."/>
            <person name="Douglass A.P."/>
            <person name="Hanson S.J."/>
            <person name="Klenk H.-P."/>
            <person name="LaButti K.M."/>
            <person name="Lapidus A."/>
            <person name="Lindquist E.A."/>
            <person name="Lipzen A.M."/>
            <person name="Meier-Kolthoff J.P."/>
            <person name="Ohm R.A."/>
            <person name="Otillar R.P."/>
            <person name="Pangilinan J.L."/>
            <person name="Peng Y."/>
            <person name="Rokas A."/>
            <person name="Rosa C.A."/>
            <person name="Scheuner C."/>
            <person name="Sibirny A.A."/>
            <person name="Slot J.C."/>
            <person name="Stielow J.B."/>
            <person name="Sun H."/>
            <person name="Kurtzman C.P."/>
            <person name="Blackwell M."/>
            <person name="Grigoriev I.V."/>
            <person name="Jeffries T.W."/>
        </authorList>
    </citation>
    <scope>NUCLEOTIDE SEQUENCE [LARGE SCALE GENOMIC DNA]</scope>
    <source>
        <strain evidence="1 2">NRRL Y-2026</strain>
    </source>
</reference>
<dbReference type="EMBL" id="KV454002">
    <property type="protein sequence ID" value="ODQ47535.1"/>
    <property type="molecule type" value="Genomic_DNA"/>
</dbReference>
<keyword evidence="2" id="KW-1185">Reference proteome</keyword>
<sequence>MSQKLDDISMYGKRVVAYDDNVVSTFSTLDMLLLSPENTIFKLYLIMPEKQRCYNNDYPSFAPGCLTCTLAGPITVVLRRLLLPRSSHKLWKLIIVNC</sequence>
<dbReference type="Proteomes" id="UP000094455">
    <property type="component" value="Unassembled WGS sequence"/>
</dbReference>
<dbReference type="AlphaFoldDB" id="A0A1E3NN62"/>
<dbReference type="GeneID" id="30177521"/>
<accession>A0A1E3NN62</accession>
<organism evidence="1 2">
    <name type="scientific">Pichia membranifaciens NRRL Y-2026</name>
    <dbReference type="NCBI Taxonomy" id="763406"/>
    <lineage>
        <taxon>Eukaryota</taxon>
        <taxon>Fungi</taxon>
        <taxon>Dikarya</taxon>
        <taxon>Ascomycota</taxon>
        <taxon>Saccharomycotina</taxon>
        <taxon>Pichiomycetes</taxon>
        <taxon>Pichiales</taxon>
        <taxon>Pichiaceae</taxon>
        <taxon>Pichia</taxon>
    </lineage>
</organism>
<dbReference type="RefSeq" id="XP_019018648.1">
    <property type="nucleotide sequence ID" value="XM_019160834.1"/>
</dbReference>
<evidence type="ECO:0000313" key="2">
    <source>
        <dbReference type="Proteomes" id="UP000094455"/>
    </source>
</evidence>
<gene>
    <name evidence="1" type="ORF">PICMEDRAFT_15468</name>
</gene>
<proteinExistence type="predicted"/>
<protein>
    <submittedName>
        <fullName evidence="1">Uncharacterized protein</fullName>
    </submittedName>
</protein>
<name>A0A1E3NN62_9ASCO</name>